<accession>A0A369JY49</accession>
<evidence type="ECO:0000313" key="2">
    <source>
        <dbReference type="Proteomes" id="UP000076154"/>
    </source>
</evidence>
<dbReference type="InParanoid" id="A0A369JY49"/>
<dbReference type="AlphaFoldDB" id="A0A369JY49"/>
<gene>
    <name evidence="1" type="ORF">Hypma_005491</name>
</gene>
<dbReference type="Proteomes" id="UP000076154">
    <property type="component" value="Unassembled WGS sequence"/>
</dbReference>
<feature type="non-terminal residue" evidence="1">
    <location>
        <position position="155"/>
    </location>
</feature>
<sequence length="155" mass="17573">MYLSGLAPGLHRVFQTIVQTLRRLMHSPDPPTEALFPPTELVPYWWFRLRNIANIPDLIQWTQLRDTARVQHLFLVKCDSFSRHEFLMASIHDGAGARIALLRLERSSGDLLQEDMELVDKKRRQGIAAERQADAANGGGRKPIINSCSDSAELI</sequence>
<proteinExistence type="predicted"/>
<evidence type="ECO:0000313" key="1">
    <source>
        <dbReference type="EMBL" id="RDB26678.1"/>
    </source>
</evidence>
<protein>
    <submittedName>
        <fullName evidence="1">Uncharacterized protein</fullName>
    </submittedName>
</protein>
<name>A0A369JY49_HYPMA</name>
<organism evidence="1 2">
    <name type="scientific">Hypsizygus marmoreus</name>
    <name type="common">White beech mushroom</name>
    <name type="synonym">Agaricus marmoreus</name>
    <dbReference type="NCBI Taxonomy" id="39966"/>
    <lineage>
        <taxon>Eukaryota</taxon>
        <taxon>Fungi</taxon>
        <taxon>Dikarya</taxon>
        <taxon>Basidiomycota</taxon>
        <taxon>Agaricomycotina</taxon>
        <taxon>Agaricomycetes</taxon>
        <taxon>Agaricomycetidae</taxon>
        <taxon>Agaricales</taxon>
        <taxon>Tricholomatineae</taxon>
        <taxon>Lyophyllaceae</taxon>
        <taxon>Hypsizygus</taxon>
    </lineage>
</organism>
<keyword evidence="2" id="KW-1185">Reference proteome</keyword>
<comment type="caution">
    <text evidence="1">The sequence shown here is derived from an EMBL/GenBank/DDBJ whole genome shotgun (WGS) entry which is preliminary data.</text>
</comment>
<dbReference type="EMBL" id="LUEZ02000024">
    <property type="protein sequence ID" value="RDB26678.1"/>
    <property type="molecule type" value="Genomic_DNA"/>
</dbReference>
<reference evidence="1" key="1">
    <citation type="submission" date="2018-04" db="EMBL/GenBank/DDBJ databases">
        <title>Whole genome sequencing of Hypsizygus marmoreus.</title>
        <authorList>
            <person name="Choi I.-G."/>
            <person name="Min B."/>
            <person name="Kim J.-G."/>
            <person name="Kim S."/>
            <person name="Oh Y.-L."/>
            <person name="Kong W.-S."/>
            <person name="Park H."/>
            <person name="Jeong J."/>
            <person name="Song E.-S."/>
        </authorList>
    </citation>
    <scope>NUCLEOTIDE SEQUENCE [LARGE SCALE GENOMIC DNA]</scope>
    <source>
        <strain evidence="1">51987-8</strain>
    </source>
</reference>